<accession>A0A2A2JHD5</accession>
<dbReference type="AlphaFoldDB" id="A0A2A2JHD5"/>
<evidence type="ECO:0000256" key="2">
    <source>
        <dbReference type="SAM" id="MobiDB-lite"/>
    </source>
</evidence>
<evidence type="ECO:0000313" key="3">
    <source>
        <dbReference type="EMBL" id="PAV60952.1"/>
    </source>
</evidence>
<gene>
    <name evidence="3" type="ORF">WR25_25788</name>
</gene>
<reference evidence="3 4" key="1">
    <citation type="journal article" date="2017" name="Curr. Biol.">
        <title>Genome architecture and evolution of a unichromosomal asexual nematode.</title>
        <authorList>
            <person name="Fradin H."/>
            <person name="Zegar C."/>
            <person name="Gutwein M."/>
            <person name="Lucas J."/>
            <person name="Kovtun M."/>
            <person name="Corcoran D."/>
            <person name="Baugh L.R."/>
            <person name="Kiontke K."/>
            <person name="Gunsalus K."/>
            <person name="Fitch D.H."/>
            <person name="Piano F."/>
        </authorList>
    </citation>
    <scope>NUCLEOTIDE SEQUENCE [LARGE SCALE GENOMIC DNA]</scope>
    <source>
        <strain evidence="3">PF1309</strain>
    </source>
</reference>
<name>A0A2A2JHD5_9BILA</name>
<feature type="coiled-coil region" evidence="1">
    <location>
        <begin position="151"/>
        <end position="204"/>
    </location>
</feature>
<dbReference type="Proteomes" id="UP000218231">
    <property type="component" value="Unassembled WGS sequence"/>
</dbReference>
<keyword evidence="1" id="KW-0175">Coiled coil</keyword>
<sequence length="267" mass="31091">MVQTMSWHKADYKRTVIDPKINTMNSSYSYSTSSLPRYTTYTSSTLPKYQSSTLNSARRFASNLSSPKSPKSTKDLLKLDANDQRRFRSVETRPITTTNYWAESVKRHRDMEASRLREYLRAKESDANSIWNKPPWPGPRKDYDGMNSEELNRLSKSIENLQKAANQSSSRDDLALRMKRWNELEETNRRNQALSLANASANANNQLSAYKGYSQSMSNISKPTTMEKVEHFVTTKRTEEWERSVNRRSGGSRNRRSYGRSYNERHW</sequence>
<feature type="region of interest" description="Disordered" evidence="2">
    <location>
        <begin position="237"/>
        <end position="267"/>
    </location>
</feature>
<evidence type="ECO:0000256" key="1">
    <source>
        <dbReference type="SAM" id="Coils"/>
    </source>
</evidence>
<evidence type="ECO:0000313" key="4">
    <source>
        <dbReference type="Proteomes" id="UP000218231"/>
    </source>
</evidence>
<dbReference type="EMBL" id="LIAE01010441">
    <property type="protein sequence ID" value="PAV60952.1"/>
    <property type="molecule type" value="Genomic_DNA"/>
</dbReference>
<protein>
    <submittedName>
        <fullName evidence="3">Uncharacterized protein</fullName>
    </submittedName>
</protein>
<keyword evidence="4" id="KW-1185">Reference proteome</keyword>
<proteinExistence type="predicted"/>
<comment type="caution">
    <text evidence="3">The sequence shown here is derived from an EMBL/GenBank/DDBJ whole genome shotgun (WGS) entry which is preliminary data.</text>
</comment>
<organism evidence="3 4">
    <name type="scientific">Diploscapter pachys</name>
    <dbReference type="NCBI Taxonomy" id="2018661"/>
    <lineage>
        <taxon>Eukaryota</taxon>
        <taxon>Metazoa</taxon>
        <taxon>Ecdysozoa</taxon>
        <taxon>Nematoda</taxon>
        <taxon>Chromadorea</taxon>
        <taxon>Rhabditida</taxon>
        <taxon>Rhabditina</taxon>
        <taxon>Rhabditomorpha</taxon>
        <taxon>Rhabditoidea</taxon>
        <taxon>Rhabditidae</taxon>
        <taxon>Diploscapter</taxon>
    </lineage>
</organism>
<dbReference type="OrthoDB" id="5864875at2759"/>